<dbReference type="CDD" id="cd00761">
    <property type="entry name" value="Glyco_tranf_GTA_type"/>
    <property type="match status" value="1"/>
</dbReference>
<dbReference type="SUPFAM" id="SSF53448">
    <property type="entry name" value="Nucleotide-diphospho-sugar transferases"/>
    <property type="match status" value="1"/>
</dbReference>
<feature type="domain" description="Glycosyltransferase 2-like" evidence="1">
    <location>
        <begin position="29"/>
        <end position="158"/>
    </location>
</feature>
<dbReference type="Gene3D" id="3.90.550.10">
    <property type="entry name" value="Spore Coat Polysaccharide Biosynthesis Protein SpsA, Chain A"/>
    <property type="match status" value="1"/>
</dbReference>
<dbReference type="InterPro" id="IPR029044">
    <property type="entry name" value="Nucleotide-diphossugar_trans"/>
</dbReference>
<organism evidence="2 3">
    <name type="scientific">Rhodanobacter denitrificans</name>
    <dbReference type="NCBI Taxonomy" id="666685"/>
    <lineage>
        <taxon>Bacteria</taxon>
        <taxon>Pseudomonadati</taxon>
        <taxon>Pseudomonadota</taxon>
        <taxon>Gammaproteobacteria</taxon>
        <taxon>Lysobacterales</taxon>
        <taxon>Rhodanobacteraceae</taxon>
        <taxon>Rhodanobacter</taxon>
    </lineage>
</organism>
<sequence length="274" mass="29932">MSDTTAAGRAGDGDSGPAGAGEFGTAVVSVIMPVYNAESTLQRSIDSVLGQTHRALELIAVDDGSSDGSAALIEAQRQHDARVRLIRQANAGVAAARNAGIAAATGSHVAFLDSDDWWHPRKLELQLAQMQRQSAQVAYCSYLRVAESGRTLSRVDPPAELGYRDLLRSNYIGHLTGIYDRRIGDAPFLKIGHEDYAFWLDRLRRAGRAVRADHDEPLAYYLVRAGSLSSNKLHAARWQWRIYRDVERLSLPQATACMASYVVQALLKRRSGAA</sequence>
<reference evidence="2 3" key="1">
    <citation type="submission" date="2017-08" db="EMBL/GenBank/DDBJ databases">
        <title>Infants hospitalized years apart are colonized by the same room-sourced microbial strains.</title>
        <authorList>
            <person name="Brooks B."/>
            <person name="Olm M.R."/>
            <person name="Firek B.A."/>
            <person name="Baker R."/>
            <person name="Thomas B.C."/>
            <person name="Morowitz M.J."/>
            <person name="Banfield J.F."/>
        </authorList>
    </citation>
    <scope>NUCLEOTIDE SEQUENCE [LARGE SCALE GENOMIC DNA]</scope>
    <source>
        <strain evidence="2">S2_005_003_R2_42</strain>
    </source>
</reference>
<accession>A0A2W5M2W7</accession>
<dbReference type="GO" id="GO:0016740">
    <property type="term" value="F:transferase activity"/>
    <property type="evidence" value="ECO:0007669"/>
    <property type="project" value="UniProtKB-KW"/>
</dbReference>
<proteinExistence type="predicted"/>
<comment type="caution">
    <text evidence="2">The sequence shown here is derived from an EMBL/GenBank/DDBJ whole genome shotgun (WGS) entry which is preliminary data.</text>
</comment>
<dbReference type="InterPro" id="IPR050834">
    <property type="entry name" value="Glycosyltransf_2"/>
</dbReference>
<dbReference type="InterPro" id="IPR001173">
    <property type="entry name" value="Glyco_trans_2-like"/>
</dbReference>
<evidence type="ECO:0000313" key="3">
    <source>
        <dbReference type="Proteomes" id="UP000249046"/>
    </source>
</evidence>
<dbReference type="PANTHER" id="PTHR43685:SF2">
    <property type="entry name" value="GLYCOSYLTRANSFERASE 2-LIKE DOMAIN-CONTAINING PROTEIN"/>
    <property type="match status" value="1"/>
</dbReference>
<dbReference type="Pfam" id="PF00535">
    <property type="entry name" value="Glycos_transf_2"/>
    <property type="match status" value="1"/>
</dbReference>
<evidence type="ECO:0000259" key="1">
    <source>
        <dbReference type="Pfam" id="PF00535"/>
    </source>
</evidence>
<dbReference type="Proteomes" id="UP000249046">
    <property type="component" value="Unassembled WGS sequence"/>
</dbReference>
<dbReference type="EMBL" id="QFPO01000008">
    <property type="protein sequence ID" value="PZQ14087.1"/>
    <property type="molecule type" value="Genomic_DNA"/>
</dbReference>
<gene>
    <name evidence="2" type="ORF">DI564_11045</name>
</gene>
<dbReference type="PANTHER" id="PTHR43685">
    <property type="entry name" value="GLYCOSYLTRANSFERASE"/>
    <property type="match status" value="1"/>
</dbReference>
<keyword evidence="2" id="KW-0808">Transferase</keyword>
<name>A0A2W5M2W7_9GAMM</name>
<evidence type="ECO:0000313" key="2">
    <source>
        <dbReference type="EMBL" id="PZQ14087.1"/>
    </source>
</evidence>
<dbReference type="AlphaFoldDB" id="A0A2W5M2W7"/>
<protein>
    <submittedName>
        <fullName evidence="2">Glycosyl transferase</fullName>
    </submittedName>
</protein>